<reference evidence="3" key="1">
    <citation type="submission" date="2022-01" db="EMBL/GenBank/DDBJ databases">
        <authorList>
            <person name="Braso-Vives M."/>
        </authorList>
    </citation>
    <scope>NUCLEOTIDE SEQUENCE</scope>
</reference>
<dbReference type="PANTHER" id="PTHR31424">
    <property type="entry name" value="PROTEIN CBG23806"/>
    <property type="match status" value="1"/>
</dbReference>
<sequence length="598" mass="69011">MAAVHPEVFYLAQRAELLAGYLRQRERELEESRGEIEGLRVQLEEATGDTGRLRAQLQQRDQRILELEARLNNDGEPPRKRALLYDAKKPLSQCKTSTQAERRRNLQSKFLDPCFSKLPKYIVKANVIFRTDDGADVELKWPQGLLDRKGQPPPVIPATGRGYRHQTEETKDRVQWCVHFKDQATARDGNGASRGVADIIKHHLKMPANQYLLAADEPVVKFRYGIDGRPQAKNNIIGAVMACITPIRSAEEAVKRPRTVKEEYCVFLYSGKEDYEEQVRVGSRVFREMEDIQEFGIQVEVEGVEKHVVIEWYVVSDWKSLSIMLGLVGPTGNYFCFQCYCTKAQITNFRQDRPRRSHEKTAQCLNHRGDTKGHQRLPVLKIPWASFLVDTLHTVLRIGGKLMTQFTGWVIDQDQADKMEKAMCELGITTFYLRKEASREGPSTYKWKNLTAKELKKVLKMLPNKMPNIIKNIGITSEVRIDGLHDRQLTLLLESRGVTKIPHTLPARKILLKNLTGSEMVTLPGREEDEDVEIKIEDLQELWRAFSRIMDIPRQPDLHHTFKQAAKNWCEKFRDTTYMEDITPYIHCKSSIYYHHTL</sequence>
<protein>
    <submittedName>
        <fullName evidence="3">Hypp9752 protein</fullName>
    </submittedName>
</protein>
<comment type="caution">
    <text evidence="3">The sequence shown here is derived from an EMBL/GenBank/DDBJ whole genome shotgun (WGS) entry which is preliminary data.</text>
</comment>
<evidence type="ECO:0000313" key="4">
    <source>
        <dbReference type="Proteomes" id="UP000838412"/>
    </source>
</evidence>
<dbReference type="AlphaFoldDB" id="A0A8S4MPM6"/>
<dbReference type="OrthoDB" id="10037925at2759"/>
<keyword evidence="4" id="KW-1185">Reference proteome</keyword>
<evidence type="ECO:0000256" key="2">
    <source>
        <dbReference type="SAM" id="MobiDB-lite"/>
    </source>
</evidence>
<dbReference type="PANTHER" id="PTHR31424:SF5">
    <property type="entry name" value="APPLE DOMAIN-CONTAINING PROTEIN"/>
    <property type="match status" value="1"/>
</dbReference>
<evidence type="ECO:0000313" key="3">
    <source>
        <dbReference type="EMBL" id="CAH1277661.1"/>
    </source>
</evidence>
<feature type="coiled-coil region" evidence="1">
    <location>
        <begin position="22"/>
        <end position="49"/>
    </location>
</feature>
<gene>
    <name evidence="3" type="primary">Hypp9752</name>
    <name evidence="3" type="ORF">BLAG_LOCUS26394</name>
</gene>
<dbReference type="Proteomes" id="UP000838412">
    <property type="component" value="Unassembled WGS sequence"/>
</dbReference>
<evidence type="ECO:0000256" key="1">
    <source>
        <dbReference type="SAM" id="Coils"/>
    </source>
</evidence>
<feature type="region of interest" description="Disordered" evidence="2">
    <location>
        <begin position="146"/>
        <end position="165"/>
    </location>
</feature>
<name>A0A8S4MPM6_BRALA</name>
<accession>A0A8S4MPM6</accession>
<keyword evidence="1" id="KW-0175">Coiled coil</keyword>
<organism evidence="3 4">
    <name type="scientific">Branchiostoma lanceolatum</name>
    <name type="common">Common lancelet</name>
    <name type="synonym">Amphioxus lanceolatum</name>
    <dbReference type="NCBI Taxonomy" id="7740"/>
    <lineage>
        <taxon>Eukaryota</taxon>
        <taxon>Metazoa</taxon>
        <taxon>Chordata</taxon>
        <taxon>Cephalochordata</taxon>
        <taxon>Leptocardii</taxon>
        <taxon>Amphioxiformes</taxon>
        <taxon>Branchiostomatidae</taxon>
        <taxon>Branchiostoma</taxon>
    </lineage>
</organism>
<dbReference type="EMBL" id="CAKMNS010000439">
    <property type="protein sequence ID" value="CAH1277661.1"/>
    <property type="molecule type" value="Genomic_DNA"/>
</dbReference>
<proteinExistence type="predicted"/>